<accession>A0ABR4R5P2</accession>
<proteinExistence type="predicted"/>
<sequence>MAVTITDHADRRLKERLGLPKSARAAAAQRAFDQGKRHGDAAGKLKRFLDKCWLQHRKANNVRIHAEHIWFFAHETLVTVYEVPRNMRSGAKD</sequence>
<gene>
    <name evidence="1" type="ORF">L544_3264</name>
</gene>
<comment type="caution">
    <text evidence="1">The sequence shown here is derived from an EMBL/GenBank/DDBJ whole genome shotgun (WGS) entry which is preliminary data.</text>
</comment>
<dbReference type="Proteomes" id="UP000025748">
    <property type="component" value="Unassembled WGS sequence"/>
</dbReference>
<evidence type="ECO:0000313" key="2">
    <source>
        <dbReference type="Proteomes" id="UP000025748"/>
    </source>
</evidence>
<evidence type="ECO:0000313" key="1">
    <source>
        <dbReference type="EMBL" id="KCB26250.1"/>
    </source>
</evidence>
<organism evidence="1 2">
    <name type="scientific">Bordetella hinzii OH87 BAL007II</name>
    <dbReference type="NCBI Taxonomy" id="1331262"/>
    <lineage>
        <taxon>Bacteria</taxon>
        <taxon>Pseudomonadati</taxon>
        <taxon>Pseudomonadota</taxon>
        <taxon>Betaproteobacteria</taxon>
        <taxon>Burkholderiales</taxon>
        <taxon>Alcaligenaceae</taxon>
        <taxon>Bordetella</taxon>
    </lineage>
</organism>
<protein>
    <submittedName>
        <fullName evidence="1">N-acetyltransferase YedL</fullName>
    </submittedName>
</protein>
<name>A0ABR4R5P2_9BORD</name>
<dbReference type="RefSeq" id="WP_029580409.1">
    <property type="nucleotide sequence ID" value="NZ_JHEM01000002.1"/>
</dbReference>
<reference evidence="1 2" key="1">
    <citation type="submission" date="2014-03" db="EMBL/GenBank/DDBJ databases">
        <title>Genome sequence of Bordetella hinzii.</title>
        <authorList>
            <person name="Register K."/>
            <person name="Harvill E."/>
            <person name="Goodfield L.L."/>
            <person name="Ivanov Y.V."/>
            <person name="Meyer J.A."/>
            <person name="Muse S.J."/>
            <person name="Jacobs N."/>
            <person name="Bendor L."/>
            <person name="Smallridge W.E."/>
            <person name="Brinkac L.M."/>
            <person name="Sanka R."/>
            <person name="Kim M."/>
            <person name="Losada L."/>
        </authorList>
    </citation>
    <scope>NUCLEOTIDE SEQUENCE [LARGE SCALE GENOMIC DNA]</scope>
    <source>
        <strain evidence="1 2">OH87 BAL007II</strain>
    </source>
</reference>
<dbReference type="EMBL" id="JHEM01000002">
    <property type="protein sequence ID" value="KCB26250.1"/>
    <property type="molecule type" value="Genomic_DNA"/>
</dbReference>
<keyword evidence="2" id="KW-1185">Reference proteome</keyword>